<feature type="transmembrane region" description="Helical" evidence="2">
    <location>
        <begin position="58"/>
        <end position="81"/>
    </location>
</feature>
<name>A0ABW4CM67_9LACO</name>
<evidence type="ECO:0000313" key="4">
    <source>
        <dbReference type="EMBL" id="MFD1430730.1"/>
    </source>
</evidence>
<evidence type="ECO:0000259" key="3">
    <source>
        <dbReference type="Pfam" id="PF00122"/>
    </source>
</evidence>
<feature type="domain" description="P-type ATPase A" evidence="3">
    <location>
        <begin position="86"/>
        <end position="124"/>
    </location>
</feature>
<dbReference type="Proteomes" id="UP001597196">
    <property type="component" value="Unassembled WGS sequence"/>
</dbReference>
<dbReference type="InterPro" id="IPR008250">
    <property type="entry name" value="ATPase_P-typ_transduc_dom_A_sf"/>
</dbReference>
<evidence type="ECO:0000313" key="5">
    <source>
        <dbReference type="Proteomes" id="UP001597196"/>
    </source>
</evidence>
<keyword evidence="2" id="KW-1133">Transmembrane helix</keyword>
<protein>
    <recommendedName>
        <fullName evidence="3">P-type ATPase A domain-containing protein</fullName>
    </recommendedName>
</protein>
<keyword evidence="2" id="KW-0812">Transmembrane</keyword>
<keyword evidence="5" id="KW-1185">Reference proteome</keyword>
<accession>A0ABW4CM67</accession>
<sequence>MLMQVQSGLTRYQVQKAKYDLRQANTAITLQQQRRSILMMGLGIGLICMGLFDQPLVALALVMMVLIGMGASHVAFTRWFAGLKQTDRTVLVVRDGLLRAITVQELVVGDVLQITAGDVLPVDGLGDMAVRRNVWLKLLTMVDGNATVLPAGAIALADGQLEVSATGCDVFAAQMADTLLGTTDNRRVSVKALAQLILALVGRALNAGVQAVSIGLKRIQVQVTKNTNGKGAMTALAAFMANMTLVGHTRHQLKEAAFRYNQDPVSWALG</sequence>
<gene>
    <name evidence="4" type="ORF">ACFQ4P_10815</name>
</gene>
<organism evidence="4 5">
    <name type="scientific">Lacticaseibacillus mingshuiensis</name>
    <dbReference type="NCBI Taxonomy" id="2799574"/>
    <lineage>
        <taxon>Bacteria</taxon>
        <taxon>Bacillati</taxon>
        <taxon>Bacillota</taxon>
        <taxon>Bacilli</taxon>
        <taxon>Lactobacillales</taxon>
        <taxon>Lactobacillaceae</taxon>
        <taxon>Lacticaseibacillus</taxon>
    </lineage>
</organism>
<dbReference type="InterPro" id="IPR059000">
    <property type="entry name" value="ATPase_P-type_domA"/>
</dbReference>
<dbReference type="RefSeq" id="WP_203627796.1">
    <property type="nucleotide sequence ID" value="NZ_BOLQ01000015.1"/>
</dbReference>
<dbReference type="EMBL" id="JBHTOC010000016">
    <property type="protein sequence ID" value="MFD1430730.1"/>
    <property type="molecule type" value="Genomic_DNA"/>
</dbReference>
<dbReference type="SUPFAM" id="SSF81653">
    <property type="entry name" value="Calcium ATPase, transduction domain A"/>
    <property type="match status" value="1"/>
</dbReference>
<comment type="subcellular location">
    <subcellularLocation>
        <location evidence="1">Membrane</location>
        <topology evidence="1">Multi-pass membrane protein</topology>
    </subcellularLocation>
</comment>
<feature type="transmembrane region" description="Helical" evidence="2">
    <location>
        <begin position="36"/>
        <end position="52"/>
    </location>
</feature>
<proteinExistence type="predicted"/>
<dbReference type="Pfam" id="PF00122">
    <property type="entry name" value="E1-E2_ATPase"/>
    <property type="match status" value="1"/>
</dbReference>
<dbReference type="Gene3D" id="2.70.150.10">
    <property type="entry name" value="Calcium-transporting ATPase, cytoplasmic transduction domain A"/>
    <property type="match status" value="1"/>
</dbReference>
<comment type="caution">
    <text evidence="4">The sequence shown here is derived from an EMBL/GenBank/DDBJ whole genome shotgun (WGS) entry which is preliminary data.</text>
</comment>
<keyword evidence="2" id="KW-0472">Membrane</keyword>
<evidence type="ECO:0000256" key="2">
    <source>
        <dbReference type="SAM" id="Phobius"/>
    </source>
</evidence>
<evidence type="ECO:0000256" key="1">
    <source>
        <dbReference type="ARBA" id="ARBA00004141"/>
    </source>
</evidence>
<reference evidence="5" key="1">
    <citation type="journal article" date="2019" name="Int. J. Syst. Evol. Microbiol.">
        <title>The Global Catalogue of Microorganisms (GCM) 10K type strain sequencing project: providing services to taxonomists for standard genome sequencing and annotation.</title>
        <authorList>
            <consortium name="The Broad Institute Genomics Platform"/>
            <consortium name="The Broad Institute Genome Sequencing Center for Infectious Disease"/>
            <person name="Wu L."/>
            <person name="Ma J."/>
        </authorList>
    </citation>
    <scope>NUCLEOTIDE SEQUENCE [LARGE SCALE GENOMIC DNA]</scope>
    <source>
        <strain evidence="5">CCM 8980</strain>
    </source>
</reference>